<evidence type="ECO:0000256" key="1">
    <source>
        <dbReference type="SAM" id="SignalP"/>
    </source>
</evidence>
<keyword evidence="1" id="KW-0732">Signal</keyword>
<reference evidence="2 3" key="1">
    <citation type="submission" date="2023-07" db="EMBL/GenBank/DDBJ databases">
        <title>Sorghum-associated microbial communities from plants grown in Nebraska, USA.</title>
        <authorList>
            <person name="Schachtman D."/>
        </authorList>
    </citation>
    <scope>NUCLEOTIDE SEQUENCE [LARGE SCALE GENOMIC DNA]</scope>
    <source>
        <strain evidence="2 3">BE57</strain>
    </source>
</reference>
<sequence>MKNLIICLLTGAFVTAQSPALAQFKEGEKFISGSFYLNLFDNKVKDIDSQYRRYNHTIGVSMGKFKSNTMATGWGLSHSLAFQKLENFNIDPKPLQTLGFGIERFWEFYKPLNDKFALYVRPDAGLSYTLKNSFDVIDDRIARETQDNSFLLGFDISAGIAWRLAPKWVMYGSFAFSNPIYISYGFGKITHTVNPRPDGQYPQTNTRGFAYNFAPQLSSGSIGLGFRYFY</sequence>
<proteinExistence type="predicted"/>
<feature type="chain" id="PRO_5045881948" description="Outer membrane protein beta-barrel domain-containing protein" evidence="1">
    <location>
        <begin position="23"/>
        <end position="230"/>
    </location>
</feature>
<gene>
    <name evidence="2" type="ORF">J2W84_000936</name>
</gene>
<feature type="signal peptide" evidence="1">
    <location>
        <begin position="1"/>
        <end position="22"/>
    </location>
</feature>
<evidence type="ECO:0000313" key="2">
    <source>
        <dbReference type="EMBL" id="MDR6803899.1"/>
    </source>
</evidence>
<evidence type="ECO:0000313" key="3">
    <source>
        <dbReference type="Proteomes" id="UP001264980"/>
    </source>
</evidence>
<dbReference type="RefSeq" id="WP_309981284.1">
    <property type="nucleotide sequence ID" value="NZ_JAVDTI010000001.1"/>
</dbReference>
<protein>
    <recommendedName>
        <fullName evidence="4">Outer membrane protein beta-barrel domain-containing protein</fullName>
    </recommendedName>
</protein>
<comment type="caution">
    <text evidence="2">The sequence shown here is derived from an EMBL/GenBank/DDBJ whole genome shotgun (WGS) entry which is preliminary data.</text>
</comment>
<name>A0ABU1QRW2_9BACT</name>
<dbReference type="Proteomes" id="UP001264980">
    <property type="component" value="Unassembled WGS sequence"/>
</dbReference>
<accession>A0ABU1QRW2</accession>
<keyword evidence="3" id="KW-1185">Reference proteome</keyword>
<organism evidence="2 3">
    <name type="scientific">Dyadobacter fermentans</name>
    <dbReference type="NCBI Taxonomy" id="94254"/>
    <lineage>
        <taxon>Bacteria</taxon>
        <taxon>Pseudomonadati</taxon>
        <taxon>Bacteroidota</taxon>
        <taxon>Cytophagia</taxon>
        <taxon>Cytophagales</taxon>
        <taxon>Spirosomataceae</taxon>
        <taxon>Dyadobacter</taxon>
    </lineage>
</organism>
<evidence type="ECO:0008006" key="4">
    <source>
        <dbReference type="Google" id="ProtNLM"/>
    </source>
</evidence>
<dbReference type="EMBL" id="JAVDTI010000001">
    <property type="protein sequence ID" value="MDR6803899.1"/>
    <property type="molecule type" value="Genomic_DNA"/>
</dbReference>